<dbReference type="PROSITE" id="PS50893">
    <property type="entry name" value="ABC_TRANSPORTER_2"/>
    <property type="match status" value="1"/>
</dbReference>
<dbReference type="Proteomes" id="UP000035444">
    <property type="component" value="Unassembled WGS sequence"/>
</dbReference>
<comment type="caution">
    <text evidence="6">The sequence shown here is derived from an EMBL/GenBank/DDBJ whole genome shotgun (WGS) entry which is preliminary data.</text>
</comment>
<dbReference type="Gene3D" id="3.40.50.300">
    <property type="entry name" value="P-loop containing nucleotide triphosphate hydrolases"/>
    <property type="match status" value="1"/>
</dbReference>
<dbReference type="GO" id="GO:0016887">
    <property type="term" value="F:ATP hydrolysis activity"/>
    <property type="evidence" value="ECO:0007669"/>
    <property type="project" value="InterPro"/>
</dbReference>
<evidence type="ECO:0000256" key="4">
    <source>
        <dbReference type="ARBA" id="ARBA00022840"/>
    </source>
</evidence>
<dbReference type="SMART" id="SM00382">
    <property type="entry name" value="AAA"/>
    <property type="match status" value="1"/>
</dbReference>
<evidence type="ECO:0000256" key="1">
    <source>
        <dbReference type="ARBA" id="ARBA00005417"/>
    </source>
</evidence>
<dbReference type="InterPro" id="IPR017871">
    <property type="entry name" value="ABC_transporter-like_CS"/>
</dbReference>
<dbReference type="CDD" id="cd03225">
    <property type="entry name" value="ABC_cobalt_CbiO_domain1"/>
    <property type="match status" value="1"/>
</dbReference>
<dbReference type="RefSeq" id="WP_047762557.1">
    <property type="nucleotide sequence ID" value="NZ_LAQL01000002.1"/>
</dbReference>
<keyword evidence="3" id="KW-0547">Nucleotide-binding</keyword>
<evidence type="ECO:0000256" key="2">
    <source>
        <dbReference type="ARBA" id="ARBA00022448"/>
    </source>
</evidence>
<dbReference type="SUPFAM" id="SSF52540">
    <property type="entry name" value="P-loop containing nucleoside triphosphate hydrolases"/>
    <property type="match status" value="1"/>
</dbReference>
<dbReference type="PANTHER" id="PTHR43553:SF24">
    <property type="entry name" value="ENERGY-COUPLING FACTOR TRANSPORTER ATP-BINDING PROTEIN ECFA1"/>
    <property type="match status" value="1"/>
</dbReference>
<feature type="domain" description="ABC transporter" evidence="5">
    <location>
        <begin position="5"/>
        <end position="219"/>
    </location>
</feature>
<proteinExistence type="inferred from homology"/>
<dbReference type="InterPro" id="IPR015856">
    <property type="entry name" value="ABC_transpr_CbiO/EcfA_su"/>
</dbReference>
<organism evidence="6 7">
    <name type="scientific">Kiloniella spongiae</name>
    <dbReference type="NCBI Taxonomy" id="1489064"/>
    <lineage>
        <taxon>Bacteria</taxon>
        <taxon>Pseudomonadati</taxon>
        <taxon>Pseudomonadota</taxon>
        <taxon>Alphaproteobacteria</taxon>
        <taxon>Rhodospirillales</taxon>
        <taxon>Kiloniellaceae</taxon>
        <taxon>Kiloniella</taxon>
    </lineage>
</organism>
<dbReference type="EMBL" id="LAQL01000002">
    <property type="protein sequence ID" value="KLN62435.1"/>
    <property type="molecule type" value="Genomic_DNA"/>
</dbReference>
<evidence type="ECO:0000256" key="3">
    <source>
        <dbReference type="ARBA" id="ARBA00022741"/>
    </source>
</evidence>
<keyword evidence="2" id="KW-0813">Transport</keyword>
<dbReference type="InterPro" id="IPR003593">
    <property type="entry name" value="AAA+_ATPase"/>
</dbReference>
<evidence type="ECO:0000313" key="6">
    <source>
        <dbReference type="EMBL" id="KLN62435.1"/>
    </source>
</evidence>
<dbReference type="PATRIC" id="fig|1489064.4.peg.1474"/>
<dbReference type="AlphaFoldDB" id="A0A0H2N0M9"/>
<sequence length="219" mass="24003">MASLISLRGLHFSYASGLDVLKGVNFELNAGDRVALTGSNGAGKSTLLRLINGLETPDSGEIHAFGAVRQQEKDFRDVRVRAGLVFQDPDDQLFCPTVAEDLAFGPLNLGKSAEEVGEIVRRTLELLRLEHLADRITHKLSGGQKRLVALATVMALEPEVLLLDEPTNDLDRDTKQHLISLLTELPQAMIIVSHNHHFLNRVATRQVELSDGVLMEQAA</sequence>
<dbReference type="GO" id="GO:0042626">
    <property type="term" value="F:ATPase-coupled transmembrane transporter activity"/>
    <property type="evidence" value="ECO:0007669"/>
    <property type="project" value="TreeGrafter"/>
</dbReference>
<dbReference type="PROSITE" id="PS00211">
    <property type="entry name" value="ABC_TRANSPORTER_1"/>
    <property type="match status" value="1"/>
</dbReference>
<comment type="similarity">
    <text evidence="1">Belongs to the ABC transporter superfamily.</text>
</comment>
<dbReference type="GO" id="GO:0005524">
    <property type="term" value="F:ATP binding"/>
    <property type="evidence" value="ECO:0007669"/>
    <property type="project" value="UniProtKB-KW"/>
</dbReference>
<dbReference type="GO" id="GO:0043190">
    <property type="term" value="C:ATP-binding cassette (ABC) transporter complex"/>
    <property type="evidence" value="ECO:0007669"/>
    <property type="project" value="TreeGrafter"/>
</dbReference>
<evidence type="ECO:0000259" key="5">
    <source>
        <dbReference type="PROSITE" id="PS50893"/>
    </source>
</evidence>
<dbReference type="Pfam" id="PF00005">
    <property type="entry name" value="ABC_tran"/>
    <property type="match status" value="1"/>
</dbReference>
<reference evidence="6 7" key="1">
    <citation type="submission" date="2015-03" db="EMBL/GenBank/DDBJ databases">
        <title>Genome Sequence of Kiloniella spongiae MEBiC09566, isolated from a marine sponge.</title>
        <authorList>
            <person name="Shao Z."/>
            <person name="Wang L."/>
            <person name="Li X."/>
        </authorList>
    </citation>
    <scope>NUCLEOTIDE SEQUENCE [LARGE SCALE GENOMIC DNA]</scope>
    <source>
        <strain evidence="6 7">MEBiC09566</strain>
    </source>
</reference>
<name>A0A0H2N0M9_9PROT</name>
<dbReference type="STRING" id="1489064.WH96_02735"/>
<dbReference type="InterPro" id="IPR050095">
    <property type="entry name" value="ECF_ABC_transporter_ATP-bd"/>
</dbReference>
<accession>A0A0H2N0M9</accession>
<dbReference type="InterPro" id="IPR027417">
    <property type="entry name" value="P-loop_NTPase"/>
</dbReference>
<dbReference type="InterPro" id="IPR003439">
    <property type="entry name" value="ABC_transporter-like_ATP-bd"/>
</dbReference>
<dbReference type="PANTHER" id="PTHR43553">
    <property type="entry name" value="HEAVY METAL TRANSPORTER"/>
    <property type="match status" value="1"/>
</dbReference>
<keyword evidence="4" id="KW-0067">ATP-binding</keyword>
<keyword evidence="7" id="KW-1185">Reference proteome</keyword>
<protein>
    <submittedName>
        <fullName evidence="6">Cobalt ABC transporter ATPase</fullName>
    </submittedName>
</protein>
<gene>
    <name evidence="6" type="ORF">WH96_02735</name>
</gene>
<evidence type="ECO:0000313" key="7">
    <source>
        <dbReference type="Proteomes" id="UP000035444"/>
    </source>
</evidence>